<protein>
    <recommendedName>
        <fullName evidence="8">Phosphoribosylaminoimidazole-succinocarboxamide synthase</fullName>
        <ecNumber evidence="8">6.3.2.6</ecNumber>
    </recommendedName>
    <alternativeName>
        <fullName evidence="8">SAICAR synthetase</fullName>
    </alternativeName>
</protein>
<accession>A0A7V2AV30</accession>
<proteinExistence type="inferred from homology"/>
<dbReference type="InterPro" id="IPR001636">
    <property type="entry name" value="SAICAR_synth"/>
</dbReference>
<dbReference type="InterPro" id="IPR018236">
    <property type="entry name" value="SAICAR_synthetase_CS"/>
</dbReference>
<dbReference type="HAMAP" id="MF_00137">
    <property type="entry name" value="SAICAR_synth"/>
    <property type="match status" value="1"/>
</dbReference>
<dbReference type="UniPathway" id="UPA00074">
    <property type="reaction ID" value="UER00131"/>
</dbReference>
<gene>
    <name evidence="8" type="primary">purC</name>
    <name evidence="10" type="ORF">ENO08_05090</name>
</gene>
<dbReference type="NCBIfam" id="TIGR00081">
    <property type="entry name" value="purC"/>
    <property type="match status" value="1"/>
</dbReference>
<dbReference type="Proteomes" id="UP000886069">
    <property type="component" value="Unassembled WGS sequence"/>
</dbReference>
<keyword evidence="4 8" id="KW-0547">Nucleotide-binding</keyword>
<dbReference type="EMBL" id="DSEC01000357">
    <property type="protein sequence ID" value="HER43815.1"/>
    <property type="molecule type" value="Genomic_DNA"/>
</dbReference>
<comment type="caution">
    <text evidence="10">The sequence shown here is derived from an EMBL/GenBank/DDBJ whole genome shotgun (WGS) entry which is preliminary data.</text>
</comment>
<dbReference type="PANTHER" id="PTHR43700">
    <property type="entry name" value="PHOSPHORIBOSYLAMINOIMIDAZOLE-SUCCINOCARBOXAMIDE SYNTHASE"/>
    <property type="match status" value="1"/>
</dbReference>
<dbReference type="SUPFAM" id="SSF56104">
    <property type="entry name" value="SAICAR synthase-like"/>
    <property type="match status" value="1"/>
</dbReference>
<evidence type="ECO:0000256" key="3">
    <source>
        <dbReference type="ARBA" id="ARBA00022598"/>
    </source>
</evidence>
<dbReference type="PROSITE" id="PS01058">
    <property type="entry name" value="SAICAR_SYNTHETASE_2"/>
    <property type="match status" value="1"/>
</dbReference>
<keyword evidence="5 8" id="KW-0658">Purine biosynthesis</keyword>
<dbReference type="FunFam" id="3.30.470.20:FF:000015">
    <property type="entry name" value="Phosphoribosylaminoimidazole-succinocarboxamide synthase"/>
    <property type="match status" value="1"/>
</dbReference>
<evidence type="ECO:0000313" key="10">
    <source>
        <dbReference type="EMBL" id="HER43815.1"/>
    </source>
</evidence>
<evidence type="ECO:0000256" key="6">
    <source>
        <dbReference type="ARBA" id="ARBA00022840"/>
    </source>
</evidence>
<dbReference type="Pfam" id="PF01259">
    <property type="entry name" value="SAICAR_synt"/>
    <property type="match status" value="1"/>
</dbReference>
<dbReference type="GO" id="GO:0005524">
    <property type="term" value="F:ATP binding"/>
    <property type="evidence" value="ECO:0007669"/>
    <property type="project" value="UniProtKB-KW"/>
</dbReference>
<comment type="catalytic activity">
    <reaction evidence="7 8">
        <text>5-amino-1-(5-phospho-D-ribosyl)imidazole-4-carboxylate + L-aspartate + ATP = (2S)-2-[5-amino-1-(5-phospho-beta-D-ribosyl)imidazole-4-carboxamido]succinate + ADP + phosphate + 2 H(+)</text>
        <dbReference type="Rhea" id="RHEA:22628"/>
        <dbReference type="ChEBI" id="CHEBI:15378"/>
        <dbReference type="ChEBI" id="CHEBI:29991"/>
        <dbReference type="ChEBI" id="CHEBI:30616"/>
        <dbReference type="ChEBI" id="CHEBI:43474"/>
        <dbReference type="ChEBI" id="CHEBI:58443"/>
        <dbReference type="ChEBI" id="CHEBI:77657"/>
        <dbReference type="ChEBI" id="CHEBI:456216"/>
        <dbReference type="EC" id="6.3.2.6"/>
    </reaction>
</comment>
<dbReference type="EC" id="6.3.2.6" evidence="8"/>
<dbReference type="InterPro" id="IPR028923">
    <property type="entry name" value="SAICAR_synt/ADE2_N"/>
</dbReference>
<evidence type="ECO:0000256" key="4">
    <source>
        <dbReference type="ARBA" id="ARBA00022741"/>
    </source>
</evidence>
<dbReference type="GO" id="GO:0006189">
    <property type="term" value="P:'de novo' IMP biosynthetic process"/>
    <property type="evidence" value="ECO:0007669"/>
    <property type="project" value="UniProtKB-UniRule"/>
</dbReference>
<dbReference type="PANTHER" id="PTHR43700:SF1">
    <property type="entry name" value="PHOSPHORIBOSYLAMINOIMIDAZOLE-SUCCINOCARBOXAMIDE SYNTHASE"/>
    <property type="match status" value="1"/>
</dbReference>
<dbReference type="NCBIfam" id="NF010568">
    <property type="entry name" value="PRK13961.1"/>
    <property type="match status" value="1"/>
</dbReference>
<dbReference type="CDD" id="cd01414">
    <property type="entry name" value="SAICAR_synt_Sc"/>
    <property type="match status" value="1"/>
</dbReference>
<organism evidence="10">
    <name type="scientific">Eiseniibacteriota bacterium</name>
    <dbReference type="NCBI Taxonomy" id="2212470"/>
    <lineage>
        <taxon>Bacteria</taxon>
        <taxon>Candidatus Eiseniibacteriota</taxon>
    </lineage>
</organism>
<evidence type="ECO:0000256" key="7">
    <source>
        <dbReference type="ARBA" id="ARBA00048475"/>
    </source>
</evidence>
<reference evidence="10" key="1">
    <citation type="journal article" date="2020" name="mSystems">
        <title>Genome- and Community-Level Interaction Insights into Carbon Utilization and Element Cycling Functions of Hydrothermarchaeota in Hydrothermal Sediment.</title>
        <authorList>
            <person name="Zhou Z."/>
            <person name="Liu Y."/>
            <person name="Xu W."/>
            <person name="Pan J."/>
            <person name="Luo Z.H."/>
            <person name="Li M."/>
        </authorList>
    </citation>
    <scope>NUCLEOTIDE SEQUENCE [LARGE SCALE GENOMIC DNA]</scope>
    <source>
        <strain evidence="10">SpSt-1233</strain>
    </source>
</reference>
<sequence>MTHRREYDGLPGIEPDFKGKVRDIHDLGERLLIIATDRISAYDSVIPTPITGKGVILTTMSAEWFEWFDDVPNHLVTMDVDRFPAPFDRHGDLLKGRSMLVKKAERIDLECVVRGYLVGSGWREYCEKGSVCGIELPEGLALAQKLETPIFTPSTKADSGHDENISFEEASRIVGAGVADELKRISIELYRRANEYASSRGVIIADTKFEFGMIEGRISLIDEVLTPDSSRFWLAEEYELGRPQRSLDKQFVRDYLDEIGWDHDPPAPELPPEVVEKTLARYRLALDRLFPVSKIERYLG</sequence>
<name>A0A7V2AV30_UNCEI</name>
<dbReference type="GO" id="GO:0004639">
    <property type="term" value="F:phosphoribosylaminoimidazolesuccinocarboxamide synthase activity"/>
    <property type="evidence" value="ECO:0007669"/>
    <property type="project" value="UniProtKB-UniRule"/>
</dbReference>
<evidence type="ECO:0000256" key="1">
    <source>
        <dbReference type="ARBA" id="ARBA00004672"/>
    </source>
</evidence>
<dbReference type="Gene3D" id="3.30.200.20">
    <property type="entry name" value="Phosphorylase Kinase, domain 1"/>
    <property type="match status" value="1"/>
</dbReference>
<evidence type="ECO:0000256" key="8">
    <source>
        <dbReference type="HAMAP-Rule" id="MF_00137"/>
    </source>
</evidence>
<feature type="domain" description="SAICAR synthetase/ADE2 N-terminal" evidence="9">
    <location>
        <begin position="18"/>
        <end position="263"/>
    </location>
</feature>
<evidence type="ECO:0000256" key="2">
    <source>
        <dbReference type="ARBA" id="ARBA00010190"/>
    </source>
</evidence>
<dbReference type="Gene3D" id="3.30.470.20">
    <property type="entry name" value="ATP-grasp fold, B domain"/>
    <property type="match status" value="1"/>
</dbReference>
<keyword evidence="3 8" id="KW-0436">Ligase</keyword>
<comment type="similarity">
    <text evidence="2 8">Belongs to the SAICAR synthetase family.</text>
</comment>
<dbReference type="GO" id="GO:0005737">
    <property type="term" value="C:cytoplasm"/>
    <property type="evidence" value="ECO:0007669"/>
    <property type="project" value="TreeGrafter"/>
</dbReference>
<comment type="pathway">
    <text evidence="1 8">Purine metabolism; IMP biosynthesis via de novo pathway; 5-amino-1-(5-phospho-D-ribosyl)imidazole-4-carboxamide from 5-amino-1-(5-phospho-D-ribosyl)imidazole-4-carboxylate: step 1/2.</text>
</comment>
<dbReference type="AlphaFoldDB" id="A0A7V2AV30"/>
<evidence type="ECO:0000259" key="9">
    <source>
        <dbReference type="Pfam" id="PF01259"/>
    </source>
</evidence>
<evidence type="ECO:0000256" key="5">
    <source>
        <dbReference type="ARBA" id="ARBA00022755"/>
    </source>
</evidence>
<keyword evidence="6 8" id="KW-0067">ATP-binding</keyword>